<keyword evidence="5" id="KW-1185">Reference proteome</keyword>
<dbReference type="PROSITE" id="PS51542">
    <property type="entry name" value="FYRN"/>
    <property type="match status" value="1"/>
</dbReference>
<evidence type="ECO:0000256" key="3">
    <source>
        <dbReference type="SAM" id="MobiDB-lite"/>
    </source>
</evidence>
<dbReference type="Gene3D" id="3.30.40.10">
    <property type="entry name" value="Zinc/RING finger domain, C3HC4 (zinc finger)"/>
    <property type="match status" value="1"/>
</dbReference>
<dbReference type="AlphaFoldDB" id="A0AAW1P2E9"/>
<evidence type="ECO:0008006" key="6">
    <source>
        <dbReference type="Google" id="ProtNLM"/>
    </source>
</evidence>
<comment type="subcellular location">
    <subcellularLocation>
        <location evidence="1">Nucleus</location>
    </subcellularLocation>
</comment>
<evidence type="ECO:0000256" key="1">
    <source>
        <dbReference type="ARBA" id="ARBA00004123"/>
    </source>
</evidence>
<dbReference type="Pfam" id="PF05965">
    <property type="entry name" value="FYRC"/>
    <property type="match status" value="1"/>
</dbReference>
<accession>A0AAW1P2E9</accession>
<feature type="compositionally biased region" description="Polar residues" evidence="3">
    <location>
        <begin position="259"/>
        <end position="268"/>
    </location>
</feature>
<sequence>MFSEGTKAITTHKVDNLFEHMESSELSEELQNVIQQRVQLQRKMLEEYEKRETKRKVAEIRDVCPDVTEEEAGKALEMCNGKEDEAAAQLASGESFRRRVRAAIGQALASCDTPSVAEGSARPKRKAQSGSQKSRAGGARPQRVNASSLGNGVFVGSFRGRGPFGTKAPVRHAGGASAGAAAQSAPDAAEPDNSSDTESNDPSGADIAFTEDGAVLMPTPAPMKIADQPAVAPGTAGKAAGADQMEPTPEQQMYVLSRKLSSGSLRQVTDSELRTVRRAHGLCSPDALPEQQPSAAETAAAAAVEGKEPEQPANAKGKAQLPAATRPARRSAASRKRPHTPDDIIPDAPSNVAISSDEEEDAEIVRAGARRGKAQETQRRSSRARAPVAAYKDSLSDDEAVHDDDAAHEDAQMAAADADVAVQLGLQANMAAHDAALTDAQPQNGNSAAAGAAAEAGQAAKPAEASAAAAPKSASGSGRAISRTGHTNRGRVRQKSHKSAELVSVGGLRAGPGWFNTGYIFPEGFESRVHFRSSVALDQLCVHECSVVGKGGQYWPGPTFIVRAMDRADEPLVAKSCTGCWSGVLKRINAEIEARRKAGEDLPPPPKTAIAGPEYFGFNQLEILEAVEALDPEHQCSDYWRGKADREAAAAGLPPPDSGGAPRAPRQSNGGGSRRRGKRNRDESDDEDEAANGNEEEDGPSGFNRWSGLDRNERYRKRCGTDGTAEDSDNPLPGHMDPITFQPVCNPAISPWGHVMGLATWKAVLAEQRVCPFTKNPLSWEQCTVLSHSNIHRFRDRIKSCR</sequence>
<dbReference type="Proteomes" id="UP001465755">
    <property type="component" value="Unassembled WGS sequence"/>
</dbReference>
<comment type="caution">
    <text evidence="4">The sequence shown here is derived from an EMBL/GenBank/DDBJ whole genome shotgun (WGS) entry which is preliminary data.</text>
</comment>
<dbReference type="SUPFAM" id="SSF57850">
    <property type="entry name" value="RING/U-box"/>
    <property type="match status" value="1"/>
</dbReference>
<dbReference type="Pfam" id="PF05964">
    <property type="entry name" value="FYRN"/>
    <property type="match status" value="1"/>
</dbReference>
<dbReference type="SMART" id="SM00542">
    <property type="entry name" value="FYRC"/>
    <property type="match status" value="1"/>
</dbReference>
<protein>
    <recommendedName>
        <fullName evidence="6">Transforming growth factor beta regulator 1</fullName>
    </recommendedName>
</protein>
<feature type="region of interest" description="Disordered" evidence="3">
    <location>
        <begin position="462"/>
        <end position="498"/>
    </location>
</feature>
<dbReference type="PROSITE" id="PS51543">
    <property type="entry name" value="FYRC"/>
    <property type="match status" value="1"/>
</dbReference>
<feature type="region of interest" description="Disordered" evidence="3">
    <location>
        <begin position="224"/>
        <end position="400"/>
    </location>
</feature>
<feature type="region of interest" description="Disordered" evidence="3">
    <location>
        <begin position="110"/>
        <end position="151"/>
    </location>
</feature>
<organism evidence="4 5">
    <name type="scientific">Symbiochloris irregularis</name>
    <dbReference type="NCBI Taxonomy" id="706552"/>
    <lineage>
        <taxon>Eukaryota</taxon>
        <taxon>Viridiplantae</taxon>
        <taxon>Chlorophyta</taxon>
        <taxon>core chlorophytes</taxon>
        <taxon>Trebouxiophyceae</taxon>
        <taxon>Trebouxiales</taxon>
        <taxon>Trebouxiaceae</taxon>
        <taxon>Symbiochloris</taxon>
    </lineage>
</organism>
<dbReference type="EMBL" id="JALJOQ010000062">
    <property type="protein sequence ID" value="KAK9803111.1"/>
    <property type="molecule type" value="Genomic_DNA"/>
</dbReference>
<feature type="compositionally biased region" description="Acidic residues" evidence="3">
    <location>
        <begin position="683"/>
        <end position="699"/>
    </location>
</feature>
<dbReference type="GO" id="GO:0005634">
    <property type="term" value="C:nucleus"/>
    <property type="evidence" value="ECO:0007669"/>
    <property type="project" value="UniProtKB-SubCell"/>
</dbReference>
<reference evidence="4 5" key="1">
    <citation type="journal article" date="2024" name="Nat. Commun.">
        <title>Phylogenomics reveals the evolutionary origins of lichenization in chlorophyte algae.</title>
        <authorList>
            <person name="Puginier C."/>
            <person name="Libourel C."/>
            <person name="Otte J."/>
            <person name="Skaloud P."/>
            <person name="Haon M."/>
            <person name="Grisel S."/>
            <person name="Petersen M."/>
            <person name="Berrin J.G."/>
            <person name="Delaux P.M."/>
            <person name="Dal Grande F."/>
            <person name="Keller J."/>
        </authorList>
    </citation>
    <scope>NUCLEOTIDE SEQUENCE [LARGE SCALE GENOMIC DNA]</scope>
    <source>
        <strain evidence="4 5">SAG 2036</strain>
    </source>
</reference>
<dbReference type="InterPro" id="IPR003889">
    <property type="entry name" value="FYrich_C"/>
</dbReference>
<dbReference type="Gene3D" id="3.30.160.360">
    <property type="match status" value="1"/>
</dbReference>
<evidence type="ECO:0000313" key="4">
    <source>
        <dbReference type="EMBL" id="KAK9803111.1"/>
    </source>
</evidence>
<feature type="compositionally biased region" description="Acidic residues" evidence="3">
    <location>
        <begin position="189"/>
        <end position="199"/>
    </location>
</feature>
<name>A0AAW1P2E9_9CHLO</name>
<evidence type="ECO:0000313" key="5">
    <source>
        <dbReference type="Proteomes" id="UP001465755"/>
    </source>
</evidence>
<evidence type="ECO:0000256" key="2">
    <source>
        <dbReference type="ARBA" id="ARBA00023242"/>
    </source>
</evidence>
<feature type="compositionally biased region" description="Low complexity" evidence="3">
    <location>
        <begin position="173"/>
        <end position="188"/>
    </location>
</feature>
<feature type="compositionally biased region" description="Low complexity" evidence="3">
    <location>
        <begin position="462"/>
        <end position="478"/>
    </location>
</feature>
<feature type="region of interest" description="Disordered" evidence="3">
    <location>
        <begin position="165"/>
        <end position="207"/>
    </location>
</feature>
<dbReference type="GO" id="GO:0140993">
    <property type="term" value="F:histone modifying activity"/>
    <property type="evidence" value="ECO:0007669"/>
    <property type="project" value="UniProtKB-ARBA"/>
</dbReference>
<feature type="region of interest" description="Disordered" evidence="3">
    <location>
        <begin position="647"/>
        <end position="708"/>
    </location>
</feature>
<feature type="compositionally biased region" description="Basic residues" evidence="3">
    <location>
        <begin position="486"/>
        <end position="497"/>
    </location>
</feature>
<dbReference type="InterPro" id="IPR013083">
    <property type="entry name" value="Znf_RING/FYVE/PHD"/>
</dbReference>
<keyword evidence="2" id="KW-0539">Nucleus</keyword>
<proteinExistence type="predicted"/>
<dbReference type="InterPro" id="IPR003888">
    <property type="entry name" value="FYrich_N"/>
</dbReference>
<gene>
    <name evidence="4" type="ORF">WJX73_005483</name>
</gene>
<feature type="compositionally biased region" description="Basic residues" evidence="3">
    <location>
        <begin position="327"/>
        <end position="338"/>
    </location>
</feature>